<name>A0A7I7P3Z0_9MYCO</name>
<protein>
    <recommendedName>
        <fullName evidence="4">DUF4386 domain-containing protein</fullName>
    </recommendedName>
</protein>
<gene>
    <name evidence="2" type="ORF">MSEO_29770</name>
</gene>
<feature type="transmembrane region" description="Helical" evidence="1">
    <location>
        <begin position="168"/>
        <end position="187"/>
    </location>
</feature>
<dbReference type="KEGG" id="mseo:MSEO_29770"/>
<feature type="transmembrane region" description="Helical" evidence="1">
    <location>
        <begin position="193"/>
        <end position="213"/>
    </location>
</feature>
<proteinExistence type="predicted"/>
<feature type="transmembrane region" description="Helical" evidence="1">
    <location>
        <begin position="88"/>
        <end position="112"/>
    </location>
</feature>
<evidence type="ECO:0000313" key="2">
    <source>
        <dbReference type="EMBL" id="BBY02478.1"/>
    </source>
</evidence>
<organism evidence="2 3">
    <name type="scientific">Mycobacterium seoulense</name>
    <dbReference type="NCBI Taxonomy" id="386911"/>
    <lineage>
        <taxon>Bacteria</taxon>
        <taxon>Bacillati</taxon>
        <taxon>Actinomycetota</taxon>
        <taxon>Actinomycetes</taxon>
        <taxon>Mycobacteriales</taxon>
        <taxon>Mycobacteriaceae</taxon>
        <taxon>Mycobacterium</taxon>
    </lineage>
</organism>
<feature type="transmembrane region" description="Helical" evidence="1">
    <location>
        <begin position="55"/>
        <end position="76"/>
    </location>
</feature>
<dbReference type="AlphaFoldDB" id="A0A7I7P3Z0"/>
<keyword evidence="1" id="KW-1133">Transmembrane helix</keyword>
<evidence type="ECO:0008006" key="4">
    <source>
        <dbReference type="Google" id="ProtNLM"/>
    </source>
</evidence>
<feature type="transmembrane region" description="Helical" evidence="1">
    <location>
        <begin position="132"/>
        <end position="156"/>
    </location>
</feature>
<keyword evidence="1" id="KW-0812">Transmembrane</keyword>
<dbReference type="EMBL" id="AP022582">
    <property type="protein sequence ID" value="BBY02478.1"/>
    <property type="molecule type" value="Genomic_DNA"/>
</dbReference>
<reference evidence="2 3" key="1">
    <citation type="journal article" date="2019" name="Emerg. Microbes Infect.">
        <title>Comprehensive subspecies identification of 175 nontuberculous mycobacteria species based on 7547 genomic profiles.</title>
        <authorList>
            <person name="Matsumoto Y."/>
            <person name="Kinjo T."/>
            <person name="Motooka D."/>
            <person name="Nabeya D."/>
            <person name="Jung N."/>
            <person name="Uechi K."/>
            <person name="Horii T."/>
            <person name="Iida T."/>
            <person name="Fujita J."/>
            <person name="Nakamura S."/>
        </authorList>
    </citation>
    <scope>NUCLEOTIDE SEQUENCE [LARGE SCALE GENOMIC DNA]</scope>
    <source>
        <strain evidence="2 3">JCM 16018</strain>
    </source>
</reference>
<accession>A0A7I7P3Z0</accession>
<keyword evidence="3" id="KW-1185">Reference proteome</keyword>
<sequence length="240" mass="26076">MTTGIQKTMAWSGAAFLLLLFPGIIMVGLLPPMAPTKSAGEVAEFWSTNTGVKRTGLVVLLAAAGLQVPFGALIAVRIRQLEGRFSPLAYAQLIATGLAVMAIVLPTFAFAAASYRPERNPEITQALNDLGWLPFVMNWPAATIQCLAIGFAIFGYQGPHPVWPRWVAYYNFWSGFIFAAGGLVVLFKTGVFAWNGLLAFWLVAVFFGAWLLVMTWQLLTTIGAQPADDREEPVLHRTGA</sequence>
<dbReference type="Proteomes" id="UP000466632">
    <property type="component" value="Chromosome"/>
</dbReference>
<keyword evidence="1" id="KW-0472">Membrane</keyword>
<evidence type="ECO:0000313" key="3">
    <source>
        <dbReference type="Proteomes" id="UP000466632"/>
    </source>
</evidence>
<evidence type="ECO:0000256" key="1">
    <source>
        <dbReference type="SAM" id="Phobius"/>
    </source>
</evidence>